<feature type="compositionally biased region" description="Basic residues" evidence="1">
    <location>
        <begin position="40"/>
        <end position="51"/>
    </location>
</feature>
<gene>
    <name evidence="2" type="ORF">NTEN_LOCUS7071</name>
</gene>
<keyword evidence="3" id="KW-1185">Reference proteome</keyword>
<feature type="compositionally biased region" description="Basic and acidic residues" evidence="1">
    <location>
        <begin position="807"/>
        <end position="817"/>
    </location>
</feature>
<organism evidence="2 3">
    <name type="scientific">Nesidiocoris tenuis</name>
    <dbReference type="NCBI Taxonomy" id="355587"/>
    <lineage>
        <taxon>Eukaryota</taxon>
        <taxon>Metazoa</taxon>
        <taxon>Ecdysozoa</taxon>
        <taxon>Arthropoda</taxon>
        <taxon>Hexapoda</taxon>
        <taxon>Insecta</taxon>
        <taxon>Pterygota</taxon>
        <taxon>Neoptera</taxon>
        <taxon>Paraneoptera</taxon>
        <taxon>Hemiptera</taxon>
        <taxon>Heteroptera</taxon>
        <taxon>Panheteroptera</taxon>
        <taxon>Cimicomorpha</taxon>
        <taxon>Miridae</taxon>
        <taxon>Dicyphina</taxon>
        <taxon>Nesidiocoris</taxon>
    </lineage>
</organism>
<feature type="region of interest" description="Disordered" evidence="1">
    <location>
        <begin position="772"/>
        <end position="817"/>
    </location>
</feature>
<feature type="compositionally biased region" description="Basic and acidic residues" evidence="1">
    <location>
        <begin position="130"/>
        <end position="141"/>
    </location>
</feature>
<dbReference type="EMBL" id="CADCXU010010462">
    <property type="protein sequence ID" value="CAB0001284.1"/>
    <property type="molecule type" value="Genomic_DNA"/>
</dbReference>
<feature type="region of interest" description="Disordered" evidence="1">
    <location>
        <begin position="40"/>
        <end position="60"/>
    </location>
</feature>
<protein>
    <submittedName>
        <fullName evidence="2">Uncharacterized protein</fullName>
    </submittedName>
</protein>
<sequence length="817" mass="91757">MLNKQMKRAKRSVKMVKEVKTVKIVKNAKKVRMVKELKKRPKNVKAKKAKKAQMVNKQVKKVERSVKNTTKVKKVKMEEKDKIEKKDKMVKKEFNTVKYQGWKSRCGANSHSPERASGGVFFQPTLESGSPDKRCEQDRTSRRALRAMQQVAPPRPPTDAKRASSPTPAPVPMAGSVLDGSNIQKAFNSTRPAAILILKNRPDVADTMMKVSHALLTPNENSGPAGTDDQLRFDSFGGSNVLRNADQRQSGAIEDARFQNADQNFSDAIEGLDTFFRMPIGVIEIHMRDARLGGARPMWPLSGFGTRKLELLHPEFGPYSAYWKGKNIQGYGASFYFFPQFKPMGKIRSISTGGDACVIFGPRPVPGWGRARSTRNIRDQHASATGNGRIEIYRSSAAAFYPLIDEAANRGRSAKVVTINGVWRTSKGLLGLVTVCSNQYLKSHTRTSPRRCRATTTTTTTLNIRPRLDVRLRTRRSTDLIVTSNSRQNSATPFTKVRLVALDADIYQLNSNQTRRIADTQDVRQQIKAFSGEKEKWFRYTEDSAKPAIPTTSNQKLTHTWYFPAPNATNRTSTGGIVVFSFRGAMFTPKRDIIQTSGKIMPFIQIHQHRIREPAPAGKAAPGEVCRGANDPDAARLLMISDATPASETLQEDQRASDLMTSHIDSSRVWLQAPPRLQKEPGEYGVWRAWSTGHYLYAVGVDAPRSTKSRNRICCWESDAGNPVDSVSSGLRAWNPHWNPKMDKETHRTKNEGIALYQPVERFRRIYEHLQRSDTKNSGSKISIDSHPPWRTPVSNLTKQQSLTPYNREKPRLSPFP</sequence>
<feature type="non-terminal residue" evidence="2">
    <location>
        <position position="817"/>
    </location>
</feature>
<evidence type="ECO:0000256" key="1">
    <source>
        <dbReference type="SAM" id="MobiDB-lite"/>
    </source>
</evidence>
<dbReference type="Proteomes" id="UP000479000">
    <property type="component" value="Unassembled WGS sequence"/>
</dbReference>
<evidence type="ECO:0000313" key="3">
    <source>
        <dbReference type="Proteomes" id="UP000479000"/>
    </source>
</evidence>
<reference evidence="2 3" key="1">
    <citation type="submission" date="2020-02" db="EMBL/GenBank/DDBJ databases">
        <authorList>
            <person name="Ferguson B K."/>
        </authorList>
    </citation>
    <scope>NUCLEOTIDE SEQUENCE [LARGE SCALE GENOMIC DNA]</scope>
</reference>
<proteinExistence type="predicted"/>
<accession>A0A6H5GCS8</accession>
<feature type="region of interest" description="Disordered" evidence="1">
    <location>
        <begin position="105"/>
        <end position="171"/>
    </location>
</feature>
<evidence type="ECO:0000313" key="2">
    <source>
        <dbReference type="EMBL" id="CAB0001284.1"/>
    </source>
</evidence>
<feature type="compositionally biased region" description="Polar residues" evidence="1">
    <location>
        <begin position="793"/>
        <end position="805"/>
    </location>
</feature>
<dbReference type="AlphaFoldDB" id="A0A6H5GCS8"/>
<name>A0A6H5GCS8_9HEMI</name>